<proteinExistence type="predicted"/>
<organism evidence="1 2">
    <name type="scientific">Thalictrum thalictroides</name>
    <name type="common">Rue-anemone</name>
    <name type="synonym">Anemone thalictroides</name>
    <dbReference type="NCBI Taxonomy" id="46969"/>
    <lineage>
        <taxon>Eukaryota</taxon>
        <taxon>Viridiplantae</taxon>
        <taxon>Streptophyta</taxon>
        <taxon>Embryophyta</taxon>
        <taxon>Tracheophyta</taxon>
        <taxon>Spermatophyta</taxon>
        <taxon>Magnoliopsida</taxon>
        <taxon>Ranunculales</taxon>
        <taxon>Ranunculaceae</taxon>
        <taxon>Thalictroideae</taxon>
        <taxon>Thalictrum</taxon>
    </lineage>
</organism>
<evidence type="ECO:0000313" key="2">
    <source>
        <dbReference type="Proteomes" id="UP000554482"/>
    </source>
</evidence>
<dbReference type="Proteomes" id="UP000554482">
    <property type="component" value="Unassembled WGS sequence"/>
</dbReference>
<gene>
    <name evidence="1" type="ORF">FRX31_016914</name>
</gene>
<accession>A0A7J6W8D4</accession>
<keyword evidence="2" id="KW-1185">Reference proteome</keyword>
<evidence type="ECO:0000313" key="1">
    <source>
        <dbReference type="EMBL" id="KAF5193501.1"/>
    </source>
</evidence>
<comment type="caution">
    <text evidence="1">The sequence shown here is derived from an EMBL/GenBank/DDBJ whole genome shotgun (WGS) entry which is preliminary data.</text>
</comment>
<dbReference type="OrthoDB" id="1109907at2759"/>
<protein>
    <submittedName>
        <fullName evidence="1">Uncharacterized protein</fullName>
    </submittedName>
</protein>
<name>A0A7J6W8D4_THATH</name>
<dbReference type="AlphaFoldDB" id="A0A7J6W8D4"/>
<sequence>MFGKKTLSLAFKSSKVNKRNTSQAIPKSFMWNYLNGEKSTRKATLRTTKSGNSWKVSLKGLCFEDG</sequence>
<dbReference type="EMBL" id="JABWDY010019974">
    <property type="protein sequence ID" value="KAF5193501.1"/>
    <property type="molecule type" value="Genomic_DNA"/>
</dbReference>
<reference evidence="1 2" key="1">
    <citation type="submission" date="2020-06" db="EMBL/GenBank/DDBJ databases">
        <title>Transcriptomic and genomic resources for Thalictrum thalictroides and T. hernandezii: Facilitating candidate gene discovery in an emerging model plant lineage.</title>
        <authorList>
            <person name="Arias T."/>
            <person name="Riano-Pachon D.M."/>
            <person name="Di Stilio V.S."/>
        </authorList>
    </citation>
    <scope>NUCLEOTIDE SEQUENCE [LARGE SCALE GENOMIC DNA]</scope>
    <source>
        <strain evidence="2">cv. WT478/WT964</strain>
        <tissue evidence="1">Leaves</tissue>
    </source>
</reference>